<keyword evidence="3" id="KW-1185">Reference proteome</keyword>
<dbReference type="Pfam" id="PF12771">
    <property type="entry name" value="SusD-like_2"/>
    <property type="match status" value="1"/>
</dbReference>
<dbReference type="RefSeq" id="WP_034683625.1">
    <property type="nucleotide sequence ID" value="NZ_CP023049.2"/>
</dbReference>
<name>A0A086BJ29_9FLAO</name>
<organism evidence="2 3">
    <name type="scientific">Chryseobacterium piperi</name>
    <dbReference type="NCBI Taxonomy" id="558152"/>
    <lineage>
        <taxon>Bacteria</taxon>
        <taxon>Pseudomonadati</taxon>
        <taxon>Bacteroidota</taxon>
        <taxon>Flavobacteriia</taxon>
        <taxon>Flavobacteriales</taxon>
        <taxon>Weeksellaceae</taxon>
        <taxon>Chryseobacterium group</taxon>
        <taxon>Chryseobacterium</taxon>
    </lineage>
</organism>
<evidence type="ECO:0000256" key="1">
    <source>
        <dbReference type="SAM" id="SignalP"/>
    </source>
</evidence>
<dbReference type="eggNOG" id="COG4198">
    <property type="taxonomic scope" value="Bacteria"/>
</dbReference>
<keyword evidence="1" id="KW-0732">Signal</keyword>
<dbReference type="AlphaFoldDB" id="A0A086BJ29"/>
<evidence type="ECO:0000313" key="3">
    <source>
        <dbReference type="Proteomes" id="UP000028709"/>
    </source>
</evidence>
<feature type="signal peptide" evidence="1">
    <location>
        <begin position="1"/>
        <end position="19"/>
    </location>
</feature>
<comment type="caution">
    <text evidence="2">The sequence shown here is derived from an EMBL/GenBank/DDBJ whole genome shotgun (WGS) entry which is preliminary data.</text>
</comment>
<gene>
    <name evidence="2" type="ORF">IQ37_08155</name>
</gene>
<dbReference type="InterPro" id="IPR011990">
    <property type="entry name" value="TPR-like_helical_dom_sf"/>
</dbReference>
<feature type="chain" id="PRO_5001804472" description="SusD/RagB family nutrient-binding outer membrane lipoprotein" evidence="1">
    <location>
        <begin position="20"/>
        <end position="523"/>
    </location>
</feature>
<dbReference type="Gene3D" id="1.25.40.390">
    <property type="match status" value="1"/>
</dbReference>
<dbReference type="SUPFAM" id="SSF48452">
    <property type="entry name" value="TPR-like"/>
    <property type="match status" value="1"/>
</dbReference>
<proteinExistence type="predicted"/>
<dbReference type="KEGG" id="cpip:CJF12_17615"/>
<protein>
    <recommendedName>
        <fullName evidence="4">SusD/RagB family nutrient-binding outer membrane lipoprotein</fullName>
    </recommendedName>
</protein>
<dbReference type="Proteomes" id="UP000028709">
    <property type="component" value="Unassembled WGS sequence"/>
</dbReference>
<sequence length="523" mass="57999">MKKIALIASVIMVSLVSNSCSNTFEEIDTNPNTTERPLTYGIFNSANKEIMDNTRNEWQSGRITLPWVQYSAQRGYTDEDRYQYRLSTGGSLWSFSYRVAQDYKQIIDLNENPATQIQMNNYGPNKNQIAVARVMLSYVFLTLADSFGDIPYYSYGNSDPDFQALQLNIGGTLQPKFASQQKVYADILKELKEASEMIDINKIVFTQGDALFGSGAKLKKFANSLRLRVATRVKGVVPGAEGHIADAIASGVMTSNADNVGLTYENNLVNPSPMFNNFRSRSDFAISKTFVDLLKGKSGNFKQDPRLFKYASPIGTRQRDILTGVSVESTNPNDFNGMPYGIPSSLTGSQIASANFFSKNVLKPGYTEILMEYSEVQFLLSEANGWSQTNYEAGVKASLERWGIDSTSANTYVNTLPSASKENVLTQKYVALFMQPYEAWAEYRRTGYPNTLLLPGQTGALNVATSSGQTTYTFTSLIAGLTDLPTRLFYPISVQTLNTVNYQAASNSIGGDRMNTKLIWDKN</sequence>
<dbReference type="InterPro" id="IPR041662">
    <property type="entry name" value="SusD-like_2"/>
</dbReference>
<reference evidence="2 3" key="1">
    <citation type="submission" date="2014-07" db="EMBL/GenBank/DDBJ databases">
        <title>Genome of Chryseobacterium piperi CTM.</title>
        <authorList>
            <person name="Pipes S.E."/>
            <person name="Stropko S.J."/>
            <person name="Newman J.D."/>
        </authorList>
    </citation>
    <scope>NUCLEOTIDE SEQUENCE [LARGE SCALE GENOMIC DNA]</scope>
    <source>
        <strain evidence="2 3">CTM</strain>
    </source>
</reference>
<dbReference type="OrthoDB" id="725917at2"/>
<evidence type="ECO:0008006" key="4">
    <source>
        <dbReference type="Google" id="ProtNLM"/>
    </source>
</evidence>
<dbReference type="EMBL" id="JPRJ01000011">
    <property type="protein sequence ID" value="KFF28943.1"/>
    <property type="molecule type" value="Genomic_DNA"/>
</dbReference>
<evidence type="ECO:0000313" key="2">
    <source>
        <dbReference type="EMBL" id="KFF28943.1"/>
    </source>
</evidence>
<accession>A0A086BJ29</accession>
<dbReference type="STRING" id="558152.IQ37_08155"/>